<evidence type="ECO:0000313" key="1">
    <source>
        <dbReference type="EMBL" id="KAF9764758.1"/>
    </source>
</evidence>
<dbReference type="OrthoDB" id="2404674at2759"/>
<gene>
    <name evidence="1" type="ORF">NGRA_0311</name>
</gene>
<sequence>MNLIRKLDALTKRVELNRKNKPTKKQSNYNLRIVNSLNAILRNTCDLFKYLKILKKREIDDLKTIITSKLLIIKKHCEFLHIKKMNILEKKIRKSTEETLVRSINYLKRRKRLESKPKTSQIEESLSKIKDNLFFNISKSLKKKSIIDSYRRRIEIDLNNIIKRILERSLEINKRVSEEDVIDEYDIKENIKDEVLIEANKKDDIKIDLNQVEYLNFKISKAFLHIKSHILLLDENFKNTVTESFIFVLNKGSLETDKRFVELIEKTLKDIEKFKDPVVIRMGIQFILAKKYVTDIIFLKERALSKKYLICK</sequence>
<proteinExistence type="predicted"/>
<evidence type="ECO:0000313" key="2">
    <source>
        <dbReference type="Proteomes" id="UP000740883"/>
    </source>
</evidence>
<dbReference type="Proteomes" id="UP000740883">
    <property type="component" value="Unassembled WGS sequence"/>
</dbReference>
<dbReference type="AlphaFoldDB" id="A0A9P6H160"/>
<comment type="caution">
    <text evidence="1">The sequence shown here is derived from an EMBL/GenBank/DDBJ whole genome shotgun (WGS) entry which is preliminary data.</text>
</comment>
<name>A0A9P6H160_9MICR</name>
<reference evidence="1 2" key="1">
    <citation type="journal article" date="2020" name="Genome Biol. Evol.">
        <title>Comparative genomics of strictly vertically transmitted, feminizing microsporidia endosymbionts of amphipod crustaceans.</title>
        <authorList>
            <person name="Cormier A."/>
            <person name="Chebbi M.A."/>
            <person name="Giraud I."/>
            <person name="Wattier R."/>
            <person name="Teixeira M."/>
            <person name="Gilbert C."/>
            <person name="Rigaud T."/>
            <person name="Cordaux R."/>
        </authorList>
    </citation>
    <scope>NUCLEOTIDE SEQUENCE [LARGE SCALE GENOMIC DNA]</scope>
    <source>
        <strain evidence="1 2">Ou3-Ou53</strain>
    </source>
</reference>
<keyword evidence="2" id="KW-1185">Reference proteome</keyword>
<organism evidence="1 2">
    <name type="scientific">Nosema granulosis</name>
    <dbReference type="NCBI Taxonomy" id="83296"/>
    <lineage>
        <taxon>Eukaryota</taxon>
        <taxon>Fungi</taxon>
        <taxon>Fungi incertae sedis</taxon>
        <taxon>Microsporidia</taxon>
        <taxon>Nosematidae</taxon>
        <taxon>Nosema</taxon>
    </lineage>
</organism>
<protein>
    <submittedName>
        <fullName evidence="1">Uncharacterized protein</fullName>
    </submittedName>
</protein>
<accession>A0A9P6H160</accession>
<dbReference type="EMBL" id="SBJO01000010">
    <property type="protein sequence ID" value="KAF9764758.1"/>
    <property type="molecule type" value="Genomic_DNA"/>
</dbReference>